<dbReference type="PANTHER" id="PTHR11575">
    <property type="entry name" value="5'-NUCLEOTIDASE-RELATED"/>
    <property type="match status" value="1"/>
</dbReference>
<dbReference type="GO" id="GO:0030288">
    <property type="term" value="C:outer membrane-bounded periplasmic space"/>
    <property type="evidence" value="ECO:0007669"/>
    <property type="project" value="TreeGrafter"/>
</dbReference>
<protein>
    <recommendedName>
        <fullName evidence="2">5'-Nucleotidase C-terminal domain-containing protein</fullName>
    </recommendedName>
</protein>
<dbReference type="Gene3D" id="3.60.21.10">
    <property type="match status" value="1"/>
</dbReference>
<proteinExistence type="inferred from homology"/>
<accession>A0A4Y9T559</accession>
<dbReference type="InterPro" id="IPR006179">
    <property type="entry name" value="5_nucleotidase/apyrase"/>
</dbReference>
<dbReference type="RefSeq" id="WP_135189730.1">
    <property type="nucleotide sequence ID" value="NZ_SPUM01000063.1"/>
</dbReference>
<reference evidence="3 4" key="1">
    <citation type="submission" date="2019-03" db="EMBL/GenBank/DDBJ databases">
        <title>Draft genome of Massilia hortus sp. nov., a novel bacterial species of the Oxalobacteraceae family.</title>
        <authorList>
            <person name="Peta V."/>
            <person name="Raths R."/>
            <person name="Bucking H."/>
        </authorList>
    </citation>
    <scope>NUCLEOTIDE SEQUENCE [LARGE SCALE GENOMIC DNA]</scope>
    <source>
        <strain evidence="3 4">ONC3</strain>
    </source>
</reference>
<dbReference type="Proteomes" id="UP000297258">
    <property type="component" value="Unassembled WGS sequence"/>
</dbReference>
<sequence>MKRSIRMAALLGAAAAAFSINPAHAGAAREVTLIHMGDVHGHLVEHPNLRSDGKGAMMGGLARMYTVVRKIRKAHPGSTITVNGGDTVQGSAEALFTQGQAVIDVLNEFGIDVDNPGNWDYLYGRDVFIQQFAGSAPRFRANAIAANLYYDGAPYQKKTGERVLQPYWIKQINGLKVGFIGYTASRGPQAVKTEITRGLRLTDGEKEFPEFLHLLRNVKQVDIVVVISELGLGPNVELANRYPGADVILSSDMHEMTSKVIRTRTGTLIVDVGQDGQVLNEMTLTKRNGKVAMVAFKQHRITTDIKPDARIAALVKQVRAPFVSGPDFVPGKWVNPINGLKLMHPIDTVVGYTEVPLYRSNFAGEEMPGVIEGSSHDFLTDAFRSVAKAEIGLIRGFRYGTHVAPGPVTREDLYHYIPIGPMIAKGTMTGHQLKKMVEDSAYACLATDVVQGWTGGWVAGMSGATLDLNPYGGKQNYVSNFLVNGTAVDPNKRYSVAGYYYQEDPQEINRTRAHDIEVLKDGQGNPMDAVEVVAQYLSSLPKQTVTRDNLKLNRFNLVRKLPAAAYGNQEIQPLGGVPAEPLVAIPSL</sequence>
<dbReference type="InterPro" id="IPR008334">
    <property type="entry name" value="5'-Nucleotdase_C"/>
</dbReference>
<dbReference type="SUPFAM" id="SSF56300">
    <property type="entry name" value="Metallo-dependent phosphatases"/>
    <property type="match status" value="1"/>
</dbReference>
<dbReference type="PRINTS" id="PR01607">
    <property type="entry name" value="APYRASEFAMLY"/>
</dbReference>
<dbReference type="OrthoDB" id="9803927at2"/>
<dbReference type="GO" id="GO:0009166">
    <property type="term" value="P:nucleotide catabolic process"/>
    <property type="evidence" value="ECO:0007669"/>
    <property type="project" value="InterPro"/>
</dbReference>
<keyword evidence="1" id="KW-0732">Signal</keyword>
<keyword evidence="1" id="KW-0547">Nucleotide-binding</keyword>
<name>A0A4Y9T559_9BURK</name>
<evidence type="ECO:0000313" key="3">
    <source>
        <dbReference type="EMBL" id="TFW32252.1"/>
    </source>
</evidence>
<dbReference type="GO" id="GO:0000166">
    <property type="term" value="F:nucleotide binding"/>
    <property type="evidence" value="ECO:0007669"/>
    <property type="project" value="UniProtKB-KW"/>
</dbReference>
<keyword evidence="4" id="KW-1185">Reference proteome</keyword>
<feature type="signal peptide" evidence="1">
    <location>
        <begin position="1"/>
        <end position="25"/>
    </location>
</feature>
<feature type="chain" id="PRO_5021498432" description="5'-Nucleotidase C-terminal domain-containing protein" evidence="1">
    <location>
        <begin position="26"/>
        <end position="588"/>
    </location>
</feature>
<comment type="similarity">
    <text evidence="1">Belongs to the 5'-nucleotidase family.</text>
</comment>
<organism evidence="3 4">
    <name type="scientific">Massilia horti</name>
    <dbReference type="NCBI Taxonomy" id="2562153"/>
    <lineage>
        <taxon>Bacteria</taxon>
        <taxon>Pseudomonadati</taxon>
        <taxon>Pseudomonadota</taxon>
        <taxon>Betaproteobacteria</taxon>
        <taxon>Burkholderiales</taxon>
        <taxon>Oxalobacteraceae</taxon>
        <taxon>Telluria group</taxon>
        <taxon>Massilia</taxon>
    </lineage>
</organism>
<comment type="caution">
    <text evidence="3">The sequence shown here is derived from an EMBL/GenBank/DDBJ whole genome shotgun (WGS) entry which is preliminary data.</text>
</comment>
<dbReference type="InterPro" id="IPR029052">
    <property type="entry name" value="Metallo-depent_PP-like"/>
</dbReference>
<dbReference type="SUPFAM" id="SSF55816">
    <property type="entry name" value="5'-nucleotidase (syn. UDP-sugar hydrolase), C-terminal domain"/>
    <property type="match status" value="1"/>
</dbReference>
<dbReference type="EMBL" id="SPUM01000063">
    <property type="protein sequence ID" value="TFW32252.1"/>
    <property type="molecule type" value="Genomic_DNA"/>
</dbReference>
<evidence type="ECO:0000313" key="4">
    <source>
        <dbReference type="Proteomes" id="UP000297258"/>
    </source>
</evidence>
<dbReference type="AlphaFoldDB" id="A0A4Y9T559"/>
<dbReference type="Pfam" id="PF02872">
    <property type="entry name" value="5_nucleotid_C"/>
    <property type="match status" value="1"/>
</dbReference>
<evidence type="ECO:0000259" key="2">
    <source>
        <dbReference type="Pfam" id="PF02872"/>
    </source>
</evidence>
<evidence type="ECO:0000256" key="1">
    <source>
        <dbReference type="RuleBase" id="RU362119"/>
    </source>
</evidence>
<dbReference type="GO" id="GO:0016787">
    <property type="term" value="F:hydrolase activity"/>
    <property type="evidence" value="ECO:0007669"/>
    <property type="project" value="UniProtKB-KW"/>
</dbReference>
<dbReference type="PANTHER" id="PTHR11575:SF42">
    <property type="entry name" value="SULFUR OXIDATION PROTEIN SOXB"/>
    <property type="match status" value="1"/>
</dbReference>
<gene>
    <name evidence="3" type="ORF">E4O92_10570</name>
</gene>
<feature type="domain" description="5'-Nucleotidase C-terminal" evidence="2">
    <location>
        <begin position="350"/>
        <end position="501"/>
    </location>
</feature>
<keyword evidence="1" id="KW-0378">Hydrolase</keyword>
<dbReference type="InterPro" id="IPR036907">
    <property type="entry name" value="5'-Nucleotdase_C_sf"/>
</dbReference>
<dbReference type="Gene3D" id="3.90.780.10">
    <property type="entry name" value="5'-Nucleotidase, C-terminal domain"/>
    <property type="match status" value="1"/>
</dbReference>